<protein>
    <submittedName>
        <fullName evidence="2">Uncharacterized protein</fullName>
    </submittedName>
</protein>
<evidence type="ECO:0000313" key="2">
    <source>
        <dbReference type="EMBL" id="SJL09054.1"/>
    </source>
</evidence>
<dbReference type="Proteomes" id="UP000219338">
    <property type="component" value="Unassembled WGS sequence"/>
</dbReference>
<feature type="region of interest" description="Disordered" evidence="1">
    <location>
        <begin position="187"/>
        <end position="222"/>
    </location>
</feature>
<feature type="region of interest" description="Disordered" evidence="1">
    <location>
        <begin position="70"/>
        <end position="107"/>
    </location>
</feature>
<accession>A0A284RJY6</accession>
<keyword evidence="3" id="KW-1185">Reference proteome</keyword>
<evidence type="ECO:0000256" key="1">
    <source>
        <dbReference type="SAM" id="MobiDB-lite"/>
    </source>
</evidence>
<gene>
    <name evidence="2" type="ORF">ARMOST_12430</name>
</gene>
<proteinExistence type="predicted"/>
<dbReference type="AlphaFoldDB" id="A0A284RJY6"/>
<organism evidence="2 3">
    <name type="scientific">Armillaria ostoyae</name>
    <name type="common">Armillaria root rot fungus</name>
    <dbReference type="NCBI Taxonomy" id="47428"/>
    <lineage>
        <taxon>Eukaryota</taxon>
        <taxon>Fungi</taxon>
        <taxon>Dikarya</taxon>
        <taxon>Basidiomycota</taxon>
        <taxon>Agaricomycotina</taxon>
        <taxon>Agaricomycetes</taxon>
        <taxon>Agaricomycetidae</taxon>
        <taxon>Agaricales</taxon>
        <taxon>Marasmiineae</taxon>
        <taxon>Physalacriaceae</taxon>
        <taxon>Armillaria</taxon>
    </lineage>
</organism>
<sequence length="222" mass="24532">MTLPPSMVMKTLTHAPQRPRIRGIPISTYPVSPTSTSGPIAIEHDFCALQECLIRTWIRYRPSSRCRRDYRRRDGHEDNDKDDNDNDNSGGGEGNALMRGPGNVKEEGEMKVGMPMAHDDDDGHALLGIEEGVEGATIAHRIMALRHFARPPLPAHPNTNLGLLCIIQPPQPPQIHVSPILRVGEHESAMHQDPRPPVRRASAPRSYPQSPSPILSPMAQLP</sequence>
<dbReference type="EMBL" id="FUEG01000010">
    <property type="protein sequence ID" value="SJL09054.1"/>
    <property type="molecule type" value="Genomic_DNA"/>
</dbReference>
<feature type="compositionally biased region" description="Basic and acidic residues" evidence="1">
    <location>
        <begin position="187"/>
        <end position="196"/>
    </location>
</feature>
<reference evidence="3" key="1">
    <citation type="journal article" date="2017" name="Nat. Ecol. Evol.">
        <title>Genome expansion and lineage-specific genetic innovations in the forest pathogenic fungi Armillaria.</title>
        <authorList>
            <person name="Sipos G."/>
            <person name="Prasanna A.N."/>
            <person name="Walter M.C."/>
            <person name="O'Connor E."/>
            <person name="Balint B."/>
            <person name="Krizsan K."/>
            <person name="Kiss B."/>
            <person name="Hess J."/>
            <person name="Varga T."/>
            <person name="Slot J."/>
            <person name="Riley R."/>
            <person name="Boka B."/>
            <person name="Rigling D."/>
            <person name="Barry K."/>
            <person name="Lee J."/>
            <person name="Mihaltcheva S."/>
            <person name="LaButti K."/>
            <person name="Lipzen A."/>
            <person name="Waldron R."/>
            <person name="Moloney N.M."/>
            <person name="Sperisen C."/>
            <person name="Kredics L."/>
            <person name="Vagvoelgyi C."/>
            <person name="Patrignani A."/>
            <person name="Fitzpatrick D."/>
            <person name="Nagy I."/>
            <person name="Doyle S."/>
            <person name="Anderson J.B."/>
            <person name="Grigoriev I.V."/>
            <person name="Gueldener U."/>
            <person name="Muensterkoetter M."/>
            <person name="Nagy L.G."/>
        </authorList>
    </citation>
    <scope>NUCLEOTIDE SEQUENCE [LARGE SCALE GENOMIC DNA]</scope>
    <source>
        <strain evidence="3">C18/9</strain>
    </source>
</reference>
<name>A0A284RJY6_ARMOS</name>
<evidence type="ECO:0000313" key="3">
    <source>
        <dbReference type="Proteomes" id="UP000219338"/>
    </source>
</evidence>